<dbReference type="SUPFAM" id="SSF50249">
    <property type="entry name" value="Nucleic acid-binding proteins"/>
    <property type="match status" value="1"/>
</dbReference>
<protein>
    <submittedName>
        <fullName evidence="5">SPBc2 prophage-derived DNA ligase-like protein LigB</fullName>
    </submittedName>
</protein>
<comment type="caution">
    <text evidence="5">The sequence shown here is derived from an EMBL/GenBank/DDBJ whole genome shotgun (WGS) entry which is preliminary data.</text>
</comment>
<keyword evidence="6" id="KW-1185">Reference proteome</keyword>
<dbReference type="InterPro" id="IPR012310">
    <property type="entry name" value="DNA_ligase_ATP-dep_cent"/>
</dbReference>
<evidence type="ECO:0000259" key="4">
    <source>
        <dbReference type="PROSITE" id="PS50160"/>
    </source>
</evidence>
<dbReference type="Gene3D" id="3.30.1490.70">
    <property type="match status" value="1"/>
</dbReference>
<sequence length="282" mass="32393">MFISPMLPEQAEQSFDSEEYVFEPKFNGHRLILSFINGQVNMYTKHNNAVTRQYPELFHVPVDNGMDVVFDGEAVMVRDDGTHDFDGLIQRFQLSKLPKIKEAARTHPVHYFVFDILYLNGQSLTHLPLIERKRLLAQILQPNGFYHLAMSIEQQGKALFQFIEDRGLTGIVAKRKNSTYASARSDEWLAIRNYQYTEVAICGYKRKEFGWLIAHDGQTVGCIDGDIPADVKQTFYTAASSMITGQDKRFVYVKPTLKVKVRFRDWTSSNMLRSPEFVSFAG</sequence>
<name>A0ABQ6GK69_9BACL</name>
<dbReference type="SUPFAM" id="SSF56091">
    <property type="entry name" value="DNA ligase/mRNA capping enzyme, catalytic domain"/>
    <property type="match status" value="1"/>
</dbReference>
<dbReference type="PANTHER" id="PTHR45674">
    <property type="entry name" value="DNA LIGASE 1/3 FAMILY MEMBER"/>
    <property type="match status" value="1"/>
</dbReference>
<dbReference type="NCBIfam" id="NF005796">
    <property type="entry name" value="PRK07636.1"/>
    <property type="match status" value="1"/>
</dbReference>
<organism evidence="5 6">
    <name type="scientific">Paenibacillus glycanilyticus</name>
    <dbReference type="NCBI Taxonomy" id="126569"/>
    <lineage>
        <taxon>Bacteria</taxon>
        <taxon>Bacillati</taxon>
        <taxon>Bacillota</taxon>
        <taxon>Bacilli</taxon>
        <taxon>Bacillales</taxon>
        <taxon>Paenibacillaceae</taxon>
        <taxon>Paenibacillus</taxon>
    </lineage>
</organism>
<dbReference type="Pfam" id="PF01068">
    <property type="entry name" value="DNA_ligase_A_M"/>
    <property type="match status" value="1"/>
</dbReference>
<comment type="catalytic activity">
    <reaction evidence="3">
        <text>ATP + (deoxyribonucleotide)n-3'-hydroxyl + 5'-phospho-(deoxyribonucleotide)m = (deoxyribonucleotide)n+m + AMP + diphosphate.</text>
        <dbReference type="EC" id="6.5.1.1"/>
    </reaction>
</comment>
<comment type="similarity">
    <text evidence="1">Belongs to the ATP-dependent DNA ligase family.</text>
</comment>
<keyword evidence="2" id="KW-0436">Ligase</keyword>
<dbReference type="RefSeq" id="WP_284241400.1">
    <property type="nucleotide sequence ID" value="NZ_BSSQ01000019.1"/>
</dbReference>
<dbReference type="PROSITE" id="PS50160">
    <property type="entry name" value="DNA_LIGASE_A3"/>
    <property type="match status" value="1"/>
</dbReference>
<evidence type="ECO:0000313" key="6">
    <source>
        <dbReference type="Proteomes" id="UP001157114"/>
    </source>
</evidence>
<dbReference type="InterPro" id="IPR012340">
    <property type="entry name" value="NA-bd_OB-fold"/>
</dbReference>
<dbReference type="PANTHER" id="PTHR45674:SF4">
    <property type="entry name" value="DNA LIGASE 1"/>
    <property type="match status" value="1"/>
</dbReference>
<reference evidence="5 6" key="1">
    <citation type="submission" date="2023-03" db="EMBL/GenBank/DDBJ databases">
        <title>Draft genome sequence of the bacteria which degrade cell wall of Tricholomamatutake.</title>
        <authorList>
            <person name="Konishi Y."/>
            <person name="Fukuta Y."/>
            <person name="Shirasaka N."/>
        </authorList>
    </citation>
    <scope>NUCLEOTIDE SEQUENCE [LARGE SCALE GENOMIC DNA]</scope>
    <source>
        <strain evidence="6">mu1</strain>
    </source>
</reference>
<evidence type="ECO:0000256" key="2">
    <source>
        <dbReference type="ARBA" id="ARBA00022598"/>
    </source>
</evidence>
<dbReference type="InterPro" id="IPR050191">
    <property type="entry name" value="ATP-dep_DNA_ligase"/>
</dbReference>
<dbReference type="CDD" id="cd07906">
    <property type="entry name" value="Adenylation_DNA_ligase_LigD_LigC"/>
    <property type="match status" value="1"/>
</dbReference>
<accession>A0ABQ6GK69</accession>
<evidence type="ECO:0000256" key="1">
    <source>
        <dbReference type="ARBA" id="ARBA00007572"/>
    </source>
</evidence>
<dbReference type="Proteomes" id="UP001157114">
    <property type="component" value="Unassembled WGS sequence"/>
</dbReference>
<evidence type="ECO:0000256" key="3">
    <source>
        <dbReference type="ARBA" id="ARBA00034003"/>
    </source>
</evidence>
<proteinExistence type="inferred from homology"/>
<dbReference type="EMBL" id="BSSQ01000019">
    <property type="protein sequence ID" value="GLX70628.1"/>
    <property type="molecule type" value="Genomic_DNA"/>
</dbReference>
<gene>
    <name evidence="5" type="primary">ligB</name>
    <name evidence="5" type="ORF">MU1_49740</name>
</gene>
<evidence type="ECO:0000313" key="5">
    <source>
        <dbReference type="EMBL" id="GLX70628.1"/>
    </source>
</evidence>
<dbReference type="Gene3D" id="3.30.470.30">
    <property type="entry name" value="DNA ligase/mRNA capping enzyme"/>
    <property type="match status" value="1"/>
</dbReference>
<feature type="domain" description="ATP-dependent DNA ligase family profile" evidence="4">
    <location>
        <begin position="102"/>
        <end position="249"/>
    </location>
</feature>